<dbReference type="PANTHER" id="PTHR47506">
    <property type="entry name" value="TRANSCRIPTIONAL REGULATORY PROTEIN"/>
    <property type="match status" value="1"/>
</dbReference>
<evidence type="ECO:0000313" key="6">
    <source>
        <dbReference type="EMBL" id="MBC8597303.1"/>
    </source>
</evidence>
<feature type="DNA-binding region" description="H-T-H motif" evidence="4">
    <location>
        <begin position="30"/>
        <end position="49"/>
    </location>
</feature>
<dbReference type="EMBL" id="JACRTE010000020">
    <property type="protein sequence ID" value="MBC8597303.1"/>
    <property type="molecule type" value="Genomic_DNA"/>
</dbReference>
<evidence type="ECO:0000256" key="1">
    <source>
        <dbReference type="ARBA" id="ARBA00023015"/>
    </source>
</evidence>
<protein>
    <submittedName>
        <fullName evidence="6">TetR/AcrR family transcriptional regulator</fullName>
    </submittedName>
</protein>
<sequence length="214" mass="24450">MKNNAKTSTKEKVLNESLRLFAKKGYGAVGVAEIADAVGIKAPSLYKHFTGKKAIFDAIIERVNNADTEYADDYEMPSEPKDDNGGEYKNIDVEKIKEYSKAMLLHWTEEEFYCNFRRMLTVEQYNSAENAKLYAQYISVGPLKYMADIFEETAHNGQNSKMLALKFYAPMFFLYSLYDNETADDGSDKKSGAKKEILELLDKHIDDFFASFPR</sequence>
<comment type="caution">
    <text evidence="6">The sequence shown here is derived from an EMBL/GenBank/DDBJ whole genome shotgun (WGS) entry which is preliminary data.</text>
</comment>
<reference evidence="6" key="1">
    <citation type="submission" date="2020-08" db="EMBL/GenBank/DDBJ databases">
        <title>Genome public.</title>
        <authorList>
            <person name="Liu C."/>
            <person name="Sun Q."/>
        </authorList>
    </citation>
    <scope>NUCLEOTIDE SEQUENCE</scope>
    <source>
        <strain evidence="6">NSJ-50</strain>
    </source>
</reference>
<evidence type="ECO:0000313" key="7">
    <source>
        <dbReference type="Proteomes" id="UP000647416"/>
    </source>
</evidence>
<dbReference type="AlphaFoldDB" id="A0A926F7N1"/>
<dbReference type="InterPro" id="IPR009057">
    <property type="entry name" value="Homeodomain-like_sf"/>
</dbReference>
<feature type="domain" description="HTH tetR-type" evidence="5">
    <location>
        <begin position="7"/>
        <end position="67"/>
    </location>
</feature>
<keyword evidence="1" id="KW-0805">Transcription regulation</keyword>
<name>A0A926F7N1_9FIRM</name>
<keyword evidence="7" id="KW-1185">Reference proteome</keyword>
<evidence type="ECO:0000259" key="5">
    <source>
        <dbReference type="PROSITE" id="PS50977"/>
    </source>
</evidence>
<dbReference type="GO" id="GO:0003677">
    <property type="term" value="F:DNA binding"/>
    <property type="evidence" value="ECO:0007669"/>
    <property type="project" value="UniProtKB-UniRule"/>
</dbReference>
<evidence type="ECO:0000256" key="3">
    <source>
        <dbReference type="ARBA" id="ARBA00023163"/>
    </source>
</evidence>
<dbReference type="PANTHER" id="PTHR47506:SF1">
    <property type="entry name" value="HTH-TYPE TRANSCRIPTIONAL REGULATOR YJDC"/>
    <property type="match status" value="1"/>
</dbReference>
<dbReference type="Proteomes" id="UP000647416">
    <property type="component" value="Unassembled WGS sequence"/>
</dbReference>
<accession>A0A926F7N1</accession>
<dbReference type="Pfam" id="PF00440">
    <property type="entry name" value="TetR_N"/>
    <property type="match status" value="1"/>
</dbReference>
<organism evidence="6 7">
    <name type="scientific">Qingrenia yutianensis</name>
    <dbReference type="NCBI Taxonomy" id="2763676"/>
    <lineage>
        <taxon>Bacteria</taxon>
        <taxon>Bacillati</taxon>
        <taxon>Bacillota</taxon>
        <taxon>Clostridia</taxon>
        <taxon>Eubacteriales</taxon>
        <taxon>Oscillospiraceae</taxon>
        <taxon>Qingrenia</taxon>
    </lineage>
</organism>
<dbReference type="InterPro" id="IPR001647">
    <property type="entry name" value="HTH_TetR"/>
</dbReference>
<proteinExistence type="predicted"/>
<gene>
    <name evidence="6" type="ORF">H8706_10570</name>
</gene>
<keyword evidence="2 4" id="KW-0238">DNA-binding</keyword>
<evidence type="ECO:0000256" key="4">
    <source>
        <dbReference type="PROSITE-ProRule" id="PRU00335"/>
    </source>
</evidence>
<evidence type="ECO:0000256" key="2">
    <source>
        <dbReference type="ARBA" id="ARBA00023125"/>
    </source>
</evidence>
<dbReference type="PRINTS" id="PR00455">
    <property type="entry name" value="HTHTETR"/>
</dbReference>
<keyword evidence="3" id="KW-0804">Transcription</keyword>
<dbReference type="Gene3D" id="1.10.357.10">
    <property type="entry name" value="Tetracycline Repressor, domain 2"/>
    <property type="match status" value="1"/>
</dbReference>
<dbReference type="RefSeq" id="WP_262432613.1">
    <property type="nucleotide sequence ID" value="NZ_JACRTE010000020.1"/>
</dbReference>
<dbReference type="SUPFAM" id="SSF46689">
    <property type="entry name" value="Homeodomain-like"/>
    <property type="match status" value="1"/>
</dbReference>
<dbReference type="PROSITE" id="PS50977">
    <property type="entry name" value="HTH_TETR_2"/>
    <property type="match status" value="1"/>
</dbReference>